<dbReference type="PANTHER" id="PTHR46579:SF1">
    <property type="entry name" value="F5_8 TYPE C DOMAIN-CONTAINING PROTEIN"/>
    <property type="match status" value="1"/>
</dbReference>
<reference evidence="1 2" key="1">
    <citation type="submission" date="2014-04" db="EMBL/GenBank/DDBJ databases">
        <authorList>
            <consortium name="DOE Joint Genome Institute"/>
            <person name="Kuo A."/>
            <person name="Kohler A."/>
            <person name="Costa M.D."/>
            <person name="Nagy L.G."/>
            <person name="Floudas D."/>
            <person name="Copeland A."/>
            <person name="Barry K.W."/>
            <person name="Cichocki N."/>
            <person name="Veneault-Fourrey C."/>
            <person name="LaButti K."/>
            <person name="Lindquist E.A."/>
            <person name="Lipzen A."/>
            <person name="Lundell T."/>
            <person name="Morin E."/>
            <person name="Murat C."/>
            <person name="Sun H."/>
            <person name="Tunlid A."/>
            <person name="Henrissat B."/>
            <person name="Grigoriev I.V."/>
            <person name="Hibbett D.S."/>
            <person name="Martin F."/>
            <person name="Nordberg H.P."/>
            <person name="Cantor M.N."/>
            <person name="Hua S.X."/>
        </authorList>
    </citation>
    <scope>NUCLEOTIDE SEQUENCE [LARGE SCALE GENOMIC DNA]</scope>
    <source>
        <strain evidence="1 2">441</strain>
    </source>
</reference>
<protein>
    <recommendedName>
        <fullName evidence="3">Transposase family Tnp2 protein</fullName>
    </recommendedName>
</protein>
<evidence type="ECO:0008006" key="3">
    <source>
        <dbReference type="Google" id="ProtNLM"/>
    </source>
</evidence>
<dbReference type="InterPro" id="IPR004242">
    <property type="entry name" value="Transposase_21"/>
</dbReference>
<feature type="non-terminal residue" evidence="1">
    <location>
        <position position="1"/>
    </location>
</feature>
<organism evidence="1 2">
    <name type="scientific">Pisolithus microcarpus 441</name>
    <dbReference type="NCBI Taxonomy" id="765257"/>
    <lineage>
        <taxon>Eukaryota</taxon>
        <taxon>Fungi</taxon>
        <taxon>Dikarya</taxon>
        <taxon>Basidiomycota</taxon>
        <taxon>Agaricomycotina</taxon>
        <taxon>Agaricomycetes</taxon>
        <taxon>Agaricomycetidae</taxon>
        <taxon>Boletales</taxon>
        <taxon>Sclerodermatineae</taxon>
        <taxon>Pisolithaceae</taxon>
        <taxon>Pisolithus</taxon>
    </lineage>
</organism>
<keyword evidence="2" id="KW-1185">Reference proteome</keyword>
<dbReference type="PANTHER" id="PTHR46579">
    <property type="entry name" value="F5/8 TYPE C DOMAIN-CONTAINING PROTEIN-RELATED"/>
    <property type="match status" value="1"/>
</dbReference>
<sequence length="772" mass="87906">LPKLQRSLHFVRDIRNASLDDGEGLTGEQLAYLRNPPTEPLRIEDPSTELALSMFIALEHSSESTYTKIRQAAQKAFPTSKLPTFHQTKRILANLSGVTSVMKHMCVNSCAAFVGPLSNFDACPECSKPRYDQVKLQRTNGRIKQPRAVFHTIPIAPQLQALWRHPETAEKMCYREKRTQQLFQEIRRNGGLVDAYDDVFCGATYLHVVAENRIRPDDILLMLSIDGAQLYESKESDCWIYIWIILDLSPDHRYKKKHVLPSAIIPGPKKPKIIDSFLFPGLHHLSAVQREGLRVWDTSQDRKFISRPFLFLACADGPGLLTLSNFVGHQGKNGCRLLCPVKGRRKPGAPQYYPVLLKPNSYSLTGCDHPDVNVYDIGPGNSHAYCEQLVHLISSHTQHEYERRRLETGIVGPSILLGLQPHLIQGIPEVFSSELMHLSGANMAALWLDLWRGKFDCAPTDNKSSWHWAIFRDRDTWEAHGLAVAACKMYLPGSFDVAPRNPCLHANSWYKATEYITWIHNLCPALLYGVLPDHVWHNFCKFVAGLRIMSQYSITPSQLRRASQLISQWAPEFERIFYQRRIDHIPFVHPCVHLTCHLPSEAARVGSPICSSQWTMERTIGNLGQEIQQPSDPFSNLAQQGIRRCQVNALKAMLPHLDPPENMNPRALVSLSNGYILLAKRDKRLTTLRGAEATIISDYLNLLHAPRIWQWARLRLPNGQIARSEYQELQKSPEEIRMARNVKIFLNGRDRMAEVRYYARLIVQAADNHSDD</sequence>
<dbReference type="AlphaFoldDB" id="A0A0C9YUN1"/>
<dbReference type="EMBL" id="KN834196">
    <property type="protein sequence ID" value="KIK11538.1"/>
    <property type="molecule type" value="Genomic_DNA"/>
</dbReference>
<reference evidence="2" key="2">
    <citation type="submission" date="2015-01" db="EMBL/GenBank/DDBJ databases">
        <title>Evolutionary Origins and Diversification of the Mycorrhizal Mutualists.</title>
        <authorList>
            <consortium name="DOE Joint Genome Institute"/>
            <consortium name="Mycorrhizal Genomics Consortium"/>
            <person name="Kohler A."/>
            <person name="Kuo A."/>
            <person name="Nagy L.G."/>
            <person name="Floudas D."/>
            <person name="Copeland A."/>
            <person name="Barry K.W."/>
            <person name="Cichocki N."/>
            <person name="Veneault-Fourrey C."/>
            <person name="LaButti K."/>
            <person name="Lindquist E.A."/>
            <person name="Lipzen A."/>
            <person name="Lundell T."/>
            <person name="Morin E."/>
            <person name="Murat C."/>
            <person name="Riley R."/>
            <person name="Ohm R."/>
            <person name="Sun H."/>
            <person name="Tunlid A."/>
            <person name="Henrissat B."/>
            <person name="Grigoriev I.V."/>
            <person name="Hibbett D.S."/>
            <person name="Martin F."/>
        </authorList>
    </citation>
    <scope>NUCLEOTIDE SEQUENCE [LARGE SCALE GENOMIC DNA]</scope>
    <source>
        <strain evidence="2">441</strain>
    </source>
</reference>
<name>A0A0C9YUN1_9AGAM</name>
<dbReference type="STRING" id="765257.A0A0C9YUN1"/>
<dbReference type="OrthoDB" id="2669721at2759"/>
<accession>A0A0C9YUN1</accession>
<dbReference type="HOGENOM" id="CLU_007337_0_1_1"/>
<dbReference type="Proteomes" id="UP000054018">
    <property type="component" value="Unassembled WGS sequence"/>
</dbReference>
<evidence type="ECO:0000313" key="1">
    <source>
        <dbReference type="EMBL" id="KIK11538.1"/>
    </source>
</evidence>
<proteinExistence type="predicted"/>
<feature type="non-terminal residue" evidence="1">
    <location>
        <position position="772"/>
    </location>
</feature>
<evidence type="ECO:0000313" key="2">
    <source>
        <dbReference type="Proteomes" id="UP000054018"/>
    </source>
</evidence>
<dbReference type="Pfam" id="PF02992">
    <property type="entry name" value="Transposase_21"/>
    <property type="match status" value="1"/>
</dbReference>
<gene>
    <name evidence="1" type="ORF">PISMIDRAFT_51874</name>
</gene>